<sequence length="226" mass="24890">MLLRTDQLDVADVREAPFPLLIAHDVLDPAYVSALDADFPRYRGAGYFPHDVGDCGASVNALVAELTAPGFADALGARLGIAGMSRHPPLVTICRSLNERHGSIHTDSLSKVASALLYLNPHWPDGSHAGCLRFLSATNDIDATLVPEIPPLYGTLAAFKRTECSWHGHLPFEGERHVIQVAWLVDESARSRKTRRGRWSRFVKWVAGRADRALGKHRDRNASHMD</sequence>
<evidence type="ECO:0000313" key="3">
    <source>
        <dbReference type="Proteomes" id="UP001165293"/>
    </source>
</evidence>
<evidence type="ECO:0000313" key="2">
    <source>
        <dbReference type="EMBL" id="MCC8362427.1"/>
    </source>
</evidence>
<dbReference type="Proteomes" id="UP001165293">
    <property type="component" value="Unassembled WGS sequence"/>
</dbReference>
<dbReference type="EMBL" id="JAJGAK010000001">
    <property type="protein sequence ID" value="MCC8362427.1"/>
    <property type="molecule type" value="Genomic_DNA"/>
</dbReference>
<protein>
    <submittedName>
        <fullName evidence="2">2OG-Fe(II) oxygenase</fullName>
    </submittedName>
</protein>
<feature type="domain" description="Prolyl 4-hydroxylase alpha subunit Fe(2+) 2OG dioxygenase" evidence="1">
    <location>
        <begin position="103"/>
        <end position="180"/>
    </location>
</feature>
<reference evidence="2" key="1">
    <citation type="submission" date="2021-10" db="EMBL/GenBank/DDBJ databases">
        <authorList>
            <person name="Lyu M."/>
            <person name="Wang X."/>
            <person name="Meng X."/>
            <person name="Xu K."/>
        </authorList>
    </citation>
    <scope>NUCLEOTIDE SEQUENCE</scope>
    <source>
        <strain evidence="2">A6</strain>
    </source>
</reference>
<evidence type="ECO:0000259" key="1">
    <source>
        <dbReference type="Pfam" id="PF13640"/>
    </source>
</evidence>
<comment type="caution">
    <text evidence="2">The sequence shown here is derived from an EMBL/GenBank/DDBJ whole genome shotgun (WGS) entry which is preliminary data.</text>
</comment>
<organism evidence="2 3">
    <name type="scientific">Noviluteimonas lactosilytica</name>
    <dbReference type="NCBI Taxonomy" id="2888523"/>
    <lineage>
        <taxon>Bacteria</taxon>
        <taxon>Pseudomonadati</taxon>
        <taxon>Pseudomonadota</taxon>
        <taxon>Gammaproteobacteria</taxon>
        <taxon>Lysobacterales</taxon>
        <taxon>Lysobacteraceae</taxon>
        <taxon>Noviluteimonas</taxon>
    </lineage>
</organism>
<dbReference type="Pfam" id="PF13640">
    <property type="entry name" value="2OG-FeII_Oxy_3"/>
    <property type="match status" value="1"/>
</dbReference>
<dbReference type="InterPro" id="IPR044862">
    <property type="entry name" value="Pro_4_hyd_alph_FE2OG_OXY"/>
</dbReference>
<dbReference type="Gene3D" id="2.60.120.620">
    <property type="entry name" value="q2cbj1_9rhob like domain"/>
    <property type="match status" value="1"/>
</dbReference>
<proteinExistence type="predicted"/>
<gene>
    <name evidence="2" type="ORF">LK996_04990</name>
</gene>
<name>A0ABS8JFQ1_9GAMM</name>
<accession>A0ABS8JFQ1</accession>
<keyword evidence="3" id="KW-1185">Reference proteome</keyword>
<dbReference type="RefSeq" id="WP_230526030.1">
    <property type="nucleotide sequence ID" value="NZ_JAJGAK010000001.1"/>
</dbReference>